<name>A0A926ZHV8_9CYAN</name>
<evidence type="ECO:0000313" key="1">
    <source>
        <dbReference type="EMBL" id="MBD2183054.1"/>
    </source>
</evidence>
<comment type="caution">
    <text evidence="1">The sequence shown here is derived from an EMBL/GenBank/DDBJ whole genome shotgun (WGS) entry which is preliminary data.</text>
</comment>
<organism evidence="1 2">
    <name type="scientific">Aerosakkonema funiforme FACHB-1375</name>
    <dbReference type="NCBI Taxonomy" id="2949571"/>
    <lineage>
        <taxon>Bacteria</taxon>
        <taxon>Bacillati</taxon>
        <taxon>Cyanobacteriota</taxon>
        <taxon>Cyanophyceae</taxon>
        <taxon>Oscillatoriophycideae</taxon>
        <taxon>Aerosakkonematales</taxon>
        <taxon>Aerosakkonemataceae</taxon>
        <taxon>Aerosakkonema</taxon>
    </lineage>
</organism>
<dbReference type="RefSeq" id="WP_190466583.1">
    <property type="nucleotide sequence ID" value="NZ_JACJPW010000047.1"/>
</dbReference>
<dbReference type="EMBL" id="JACJPW010000047">
    <property type="protein sequence ID" value="MBD2183054.1"/>
    <property type="molecule type" value="Genomic_DNA"/>
</dbReference>
<accession>A0A926ZHV8</accession>
<dbReference type="Proteomes" id="UP000641646">
    <property type="component" value="Unassembled WGS sequence"/>
</dbReference>
<dbReference type="AlphaFoldDB" id="A0A926ZHV8"/>
<keyword evidence="2" id="KW-1185">Reference proteome</keyword>
<reference evidence="1" key="2">
    <citation type="submission" date="2020-08" db="EMBL/GenBank/DDBJ databases">
        <authorList>
            <person name="Chen M."/>
            <person name="Teng W."/>
            <person name="Zhao L."/>
            <person name="Hu C."/>
            <person name="Zhou Y."/>
            <person name="Han B."/>
            <person name="Song L."/>
            <person name="Shu W."/>
        </authorList>
    </citation>
    <scope>NUCLEOTIDE SEQUENCE</scope>
    <source>
        <strain evidence="1">FACHB-1375</strain>
    </source>
</reference>
<reference evidence="1" key="1">
    <citation type="journal article" date="2015" name="ISME J.">
        <title>Draft Genome Sequence of Streptomyces incarnatus NRRL8089, which Produces the Nucleoside Antibiotic Sinefungin.</title>
        <authorList>
            <person name="Oshima K."/>
            <person name="Hattori M."/>
            <person name="Shimizu H."/>
            <person name="Fukuda K."/>
            <person name="Nemoto M."/>
            <person name="Inagaki K."/>
            <person name="Tamura T."/>
        </authorList>
    </citation>
    <scope>NUCLEOTIDE SEQUENCE</scope>
    <source>
        <strain evidence="1">FACHB-1375</strain>
    </source>
</reference>
<gene>
    <name evidence="1" type="ORF">H6G03_18620</name>
</gene>
<sequence>MIGTLVCVNLERWQLDIDYPLTVSSTGLACGESHQLDGIAVKDSAKQEGNFKSTLSRFE</sequence>
<protein>
    <submittedName>
        <fullName evidence="1">Uncharacterized protein</fullName>
    </submittedName>
</protein>
<evidence type="ECO:0000313" key="2">
    <source>
        <dbReference type="Proteomes" id="UP000641646"/>
    </source>
</evidence>
<proteinExistence type="predicted"/>